<accession>A0A9W7CL74</accession>
<evidence type="ECO:0000313" key="2">
    <source>
        <dbReference type="Proteomes" id="UP001165121"/>
    </source>
</evidence>
<protein>
    <submittedName>
        <fullName evidence="1">Unnamed protein product</fullName>
    </submittedName>
</protein>
<gene>
    <name evidence="1" type="ORF">Pfra01_000931600</name>
</gene>
<dbReference type="Proteomes" id="UP001165121">
    <property type="component" value="Unassembled WGS sequence"/>
</dbReference>
<keyword evidence="2" id="KW-1185">Reference proteome</keyword>
<evidence type="ECO:0000313" key="1">
    <source>
        <dbReference type="EMBL" id="GMF35327.1"/>
    </source>
</evidence>
<dbReference type="AlphaFoldDB" id="A0A9W7CL74"/>
<organism evidence="1 2">
    <name type="scientific">Phytophthora fragariaefolia</name>
    <dbReference type="NCBI Taxonomy" id="1490495"/>
    <lineage>
        <taxon>Eukaryota</taxon>
        <taxon>Sar</taxon>
        <taxon>Stramenopiles</taxon>
        <taxon>Oomycota</taxon>
        <taxon>Peronosporomycetes</taxon>
        <taxon>Peronosporales</taxon>
        <taxon>Peronosporaceae</taxon>
        <taxon>Phytophthora</taxon>
    </lineage>
</organism>
<reference evidence="1" key="1">
    <citation type="submission" date="2023-04" db="EMBL/GenBank/DDBJ databases">
        <title>Phytophthora fragariaefolia NBRC 109709.</title>
        <authorList>
            <person name="Ichikawa N."/>
            <person name="Sato H."/>
            <person name="Tonouchi N."/>
        </authorList>
    </citation>
    <scope>NUCLEOTIDE SEQUENCE</scope>
    <source>
        <strain evidence="1">NBRC 109709</strain>
    </source>
</reference>
<dbReference type="OrthoDB" id="93786at2759"/>
<dbReference type="EMBL" id="BSXT01000867">
    <property type="protein sequence ID" value="GMF35327.1"/>
    <property type="molecule type" value="Genomic_DNA"/>
</dbReference>
<proteinExistence type="predicted"/>
<comment type="caution">
    <text evidence="1">The sequence shown here is derived from an EMBL/GenBank/DDBJ whole genome shotgun (WGS) entry which is preliminary data.</text>
</comment>
<name>A0A9W7CL74_9STRA</name>
<sequence>MCSAKVSALQTKSKGLAESDMVLDIIGHGVYSTETLDVMKRWHRAMKVIKNLNKGIESVATIDFTIHMAASFQYRADKDLLFRMKEPPLMSTKARTHLLS</sequence>